<feature type="region of interest" description="Disordered" evidence="1">
    <location>
        <begin position="1"/>
        <end position="22"/>
    </location>
</feature>
<dbReference type="HOGENOM" id="CLU_911712_0_0_4"/>
<keyword evidence="3" id="KW-1185">Reference proteome</keyword>
<dbReference type="RefSeq" id="WP_011797969.1">
    <property type="nucleotide sequence ID" value="NC_008757.1"/>
</dbReference>
<proteinExistence type="predicted"/>
<feature type="compositionally biased region" description="Polar residues" evidence="1">
    <location>
        <begin position="1"/>
        <end position="16"/>
    </location>
</feature>
<evidence type="ECO:0000313" key="2">
    <source>
        <dbReference type="EMBL" id="ABM39596.1"/>
    </source>
</evidence>
<dbReference type="Proteomes" id="UP000000644">
    <property type="component" value="Plasmid pPNAP01"/>
</dbReference>
<geneLocation type="plasmid" evidence="2 3">
    <name>pPNAP01</name>
</geneLocation>
<reference evidence="3" key="1">
    <citation type="journal article" date="2009" name="Environ. Microbiol.">
        <title>The genome of Polaromonas naphthalenivorans strain CJ2, isolated from coal tar-contaminated sediment, reveals physiological and metabolic versatility and evolution through extensive horizontal gene transfer.</title>
        <authorList>
            <person name="Yagi J.M."/>
            <person name="Sims D."/>
            <person name="Brettin T."/>
            <person name="Bruce D."/>
            <person name="Madsen E.L."/>
        </authorList>
    </citation>
    <scope>NUCLEOTIDE SEQUENCE [LARGE SCALE GENOMIC DNA]</scope>
    <source>
        <strain evidence="3">CJ2</strain>
        <plasmid evidence="3">Plasmid pPNAP01</plasmid>
    </source>
</reference>
<keyword evidence="2" id="KW-0614">Plasmid</keyword>
<dbReference type="EMBL" id="CP000530">
    <property type="protein sequence ID" value="ABM39596.1"/>
    <property type="molecule type" value="Genomic_DNA"/>
</dbReference>
<gene>
    <name evidence="2" type="ordered locus">Pnap_4314</name>
</gene>
<evidence type="ECO:0000313" key="3">
    <source>
        <dbReference type="Proteomes" id="UP000000644"/>
    </source>
</evidence>
<protein>
    <submittedName>
        <fullName evidence="2">Uncharacterized protein</fullName>
    </submittedName>
</protein>
<name>A1VVB8_POLNA</name>
<dbReference type="AlphaFoldDB" id="A1VVB8"/>
<sequence>MSELSNSHDLGTSSPSGAPLTETEVALLEIDEAARIAFKSVEDEQNEALGAAPAQAALADSYVARPRVDFSTLTDEQKKDRIKVFTKRAASQRDRGRAELERVYAGAMSVKMNVSWNDLTVASSCERFLGMCDLSPYTIGRRGPSVLGSKATTTVLEQFSALVEKYYEAGMLAKRGAQALFDAERDHVFGDDEWVTPEYTTAAFAMVIHAKNRSTARIVAGMAAWDEAIRLASVLEWNGKIETSKISDLREQERKGMYSIFSFARRSLIGLYKGTLKVEATKPAKELGAPAEAVPAAADTELTTA</sequence>
<organism evidence="2 3">
    <name type="scientific">Polaromonas naphthalenivorans (strain CJ2)</name>
    <dbReference type="NCBI Taxonomy" id="365044"/>
    <lineage>
        <taxon>Bacteria</taxon>
        <taxon>Pseudomonadati</taxon>
        <taxon>Pseudomonadota</taxon>
        <taxon>Betaproteobacteria</taxon>
        <taxon>Burkholderiales</taxon>
        <taxon>Comamonadaceae</taxon>
        <taxon>Polaromonas</taxon>
    </lineage>
</organism>
<accession>A1VVB8</accession>
<evidence type="ECO:0000256" key="1">
    <source>
        <dbReference type="SAM" id="MobiDB-lite"/>
    </source>
</evidence>
<dbReference type="KEGG" id="pna:Pnap_4314"/>